<proteinExistence type="predicted"/>
<reference evidence="1 2" key="1">
    <citation type="journal article" date="2014" name="Am. J. Bot.">
        <title>Genome assembly and annotation for red clover (Trifolium pratense; Fabaceae).</title>
        <authorList>
            <person name="Istvanek J."/>
            <person name="Jaros M."/>
            <person name="Krenek A."/>
            <person name="Repkova J."/>
        </authorList>
    </citation>
    <scope>NUCLEOTIDE SEQUENCE [LARGE SCALE GENOMIC DNA]</scope>
    <source>
        <strain evidence="2">cv. Tatra</strain>
        <tissue evidence="1">Young leaves</tissue>
    </source>
</reference>
<organism evidence="1 2">
    <name type="scientific">Trifolium pratense</name>
    <name type="common">Red clover</name>
    <dbReference type="NCBI Taxonomy" id="57577"/>
    <lineage>
        <taxon>Eukaryota</taxon>
        <taxon>Viridiplantae</taxon>
        <taxon>Streptophyta</taxon>
        <taxon>Embryophyta</taxon>
        <taxon>Tracheophyta</taxon>
        <taxon>Spermatophyta</taxon>
        <taxon>Magnoliopsida</taxon>
        <taxon>eudicotyledons</taxon>
        <taxon>Gunneridae</taxon>
        <taxon>Pentapetalae</taxon>
        <taxon>rosids</taxon>
        <taxon>fabids</taxon>
        <taxon>Fabales</taxon>
        <taxon>Fabaceae</taxon>
        <taxon>Papilionoideae</taxon>
        <taxon>50 kb inversion clade</taxon>
        <taxon>NPAAA clade</taxon>
        <taxon>Hologalegina</taxon>
        <taxon>IRL clade</taxon>
        <taxon>Trifolieae</taxon>
        <taxon>Trifolium</taxon>
    </lineage>
</organism>
<dbReference type="Proteomes" id="UP000236291">
    <property type="component" value="Unassembled WGS sequence"/>
</dbReference>
<accession>A0A2K3P6E9</accession>
<evidence type="ECO:0000313" key="1">
    <source>
        <dbReference type="EMBL" id="PNY10840.1"/>
    </source>
</evidence>
<dbReference type="EMBL" id="ASHM01004109">
    <property type="protein sequence ID" value="PNY10840.1"/>
    <property type="molecule type" value="Genomic_DNA"/>
</dbReference>
<comment type="caution">
    <text evidence="1">The sequence shown here is derived from an EMBL/GenBank/DDBJ whole genome shotgun (WGS) entry which is preliminary data.</text>
</comment>
<gene>
    <name evidence="1" type="ORF">L195_g007431</name>
</gene>
<reference evidence="1 2" key="2">
    <citation type="journal article" date="2017" name="Front. Plant Sci.">
        <title>Gene Classification and Mining of Molecular Markers Useful in Red Clover (Trifolium pratense) Breeding.</title>
        <authorList>
            <person name="Istvanek J."/>
            <person name="Dluhosova J."/>
            <person name="Dluhos P."/>
            <person name="Patkova L."/>
            <person name="Nedelnik J."/>
            <person name="Repkova J."/>
        </authorList>
    </citation>
    <scope>NUCLEOTIDE SEQUENCE [LARGE SCALE GENOMIC DNA]</scope>
    <source>
        <strain evidence="2">cv. Tatra</strain>
        <tissue evidence="1">Young leaves</tissue>
    </source>
</reference>
<name>A0A2K3P6E9_TRIPR</name>
<dbReference type="AlphaFoldDB" id="A0A2K3P6E9"/>
<evidence type="ECO:0000313" key="2">
    <source>
        <dbReference type="Proteomes" id="UP000236291"/>
    </source>
</evidence>
<protein>
    <submittedName>
        <fullName evidence="1">Ribonuclease H</fullName>
    </submittedName>
</protein>
<sequence>MGLAHRMCEHCREIEETGLHVLRDCDLAKKTWLTVVPQNLRADFFGGDLVHWFKFNVHGEIAKIADMDWTVFWANACYSLWIWRNKEKHKDNFMRPLQPVQFREVEMDVDSTAVVKVIKDGVTNH</sequence>